<dbReference type="EMBL" id="FUYE01000008">
    <property type="protein sequence ID" value="SKA97829.1"/>
    <property type="molecule type" value="Genomic_DNA"/>
</dbReference>
<comment type="subcellular location">
    <subcellularLocation>
        <location evidence="1 7">Cytoplasm</location>
    </subcellularLocation>
</comment>
<dbReference type="InterPro" id="IPR008991">
    <property type="entry name" value="Translation_prot_SH3-like_sf"/>
</dbReference>
<evidence type="ECO:0000256" key="1">
    <source>
        <dbReference type="ARBA" id="ARBA00004496"/>
    </source>
</evidence>
<dbReference type="AlphaFoldDB" id="A0A1T4Y7S1"/>
<dbReference type="OrthoDB" id="9801844at2"/>
<evidence type="ECO:0000256" key="8">
    <source>
        <dbReference type="NCBIfam" id="TIGR00038"/>
    </source>
</evidence>
<dbReference type="CDD" id="cd05794">
    <property type="entry name" value="S1_EF-P_repeat_2"/>
    <property type="match status" value="1"/>
</dbReference>
<comment type="similarity">
    <text evidence="3 7 9">Belongs to the elongation factor P family.</text>
</comment>
<feature type="domain" description="Elongation factor P C-terminal" evidence="10">
    <location>
        <begin position="131"/>
        <end position="186"/>
    </location>
</feature>
<dbReference type="FunFam" id="2.40.50.140:FF:000004">
    <property type="entry name" value="Elongation factor P"/>
    <property type="match status" value="1"/>
</dbReference>
<dbReference type="PROSITE" id="PS01275">
    <property type="entry name" value="EFP"/>
    <property type="match status" value="1"/>
</dbReference>
<dbReference type="PANTHER" id="PTHR30053">
    <property type="entry name" value="ELONGATION FACTOR P"/>
    <property type="match status" value="1"/>
</dbReference>
<dbReference type="SMART" id="SM00841">
    <property type="entry name" value="Elong-fact-P_C"/>
    <property type="match status" value="1"/>
</dbReference>
<name>A0A1T4Y7S1_9BACT</name>
<dbReference type="SMART" id="SM01185">
    <property type="entry name" value="EFP"/>
    <property type="match status" value="1"/>
</dbReference>
<dbReference type="GO" id="GO:0043043">
    <property type="term" value="P:peptide biosynthetic process"/>
    <property type="evidence" value="ECO:0007669"/>
    <property type="project" value="InterPro"/>
</dbReference>
<dbReference type="InterPro" id="IPR013185">
    <property type="entry name" value="Transl_elong_KOW-like"/>
</dbReference>
<evidence type="ECO:0000256" key="7">
    <source>
        <dbReference type="HAMAP-Rule" id="MF_00141"/>
    </source>
</evidence>
<dbReference type="InterPro" id="IPR001059">
    <property type="entry name" value="Transl_elong_P/YeiP_cen"/>
</dbReference>
<organism evidence="12 13">
    <name type="scientific">Prosthecobacter debontii</name>
    <dbReference type="NCBI Taxonomy" id="48467"/>
    <lineage>
        <taxon>Bacteria</taxon>
        <taxon>Pseudomonadati</taxon>
        <taxon>Verrucomicrobiota</taxon>
        <taxon>Verrucomicrobiia</taxon>
        <taxon>Verrucomicrobiales</taxon>
        <taxon>Verrucomicrobiaceae</taxon>
        <taxon>Prosthecobacter</taxon>
    </lineage>
</organism>
<evidence type="ECO:0000313" key="12">
    <source>
        <dbReference type="EMBL" id="SKA97829.1"/>
    </source>
</evidence>
<dbReference type="UniPathway" id="UPA00345"/>
<keyword evidence="13" id="KW-1185">Reference proteome</keyword>
<evidence type="ECO:0000256" key="2">
    <source>
        <dbReference type="ARBA" id="ARBA00004815"/>
    </source>
</evidence>
<dbReference type="HAMAP" id="MF_00141">
    <property type="entry name" value="EF_P"/>
    <property type="match status" value="1"/>
</dbReference>
<dbReference type="InterPro" id="IPR014722">
    <property type="entry name" value="Rib_uL2_dom2"/>
</dbReference>
<dbReference type="PIRSF" id="PIRSF005901">
    <property type="entry name" value="EF-P"/>
    <property type="match status" value="1"/>
</dbReference>
<dbReference type="InterPro" id="IPR012340">
    <property type="entry name" value="NA-bd_OB-fold"/>
</dbReference>
<evidence type="ECO:0000259" key="11">
    <source>
        <dbReference type="SMART" id="SM01185"/>
    </source>
</evidence>
<evidence type="ECO:0000256" key="3">
    <source>
        <dbReference type="ARBA" id="ARBA00009479"/>
    </source>
</evidence>
<sequence length="188" mass="21031">MASTPVINLRKGHAVRYNNEVCTVSDFELKTPPRMASYVQMSIRTLSTGKVYNLRMTSNESLESVNLNREPHEYSYKDGEDYHFMHPETFEDVILMESQVKNAKDYLIEGQKYTVQFADDVVVGIELPPSVVMEVTESPEGVKGDSANNVYKAATLETGLIVQVPLFIGPGDKISVKTEDNSYLGRAN</sequence>
<evidence type="ECO:0000313" key="13">
    <source>
        <dbReference type="Proteomes" id="UP000190774"/>
    </source>
</evidence>
<evidence type="ECO:0000259" key="10">
    <source>
        <dbReference type="SMART" id="SM00841"/>
    </source>
</evidence>
<dbReference type="GO" id="GO:0005829">
    <property type="term" value="C:cytosol"/>
    <property type="evidence" value="ECO:0007669"/>
    <property type="project" value="UniProtKB-ARBA"/>
</dbReference>
<gene>
    <name evidence="7" type="primary">efp</name>
    <name evidence="12" type="ORF">SAMN02745166_02624</name>
</gene>
<dbReference type="RefSeq" id="WP_078813823.1">
    <property type="nucleotide sequence ID" value="NZ_FUYE01000008.1"/>
</dbReference>
<dbReference type="InterPro" id="IPR013852">
    <property type="entry name" value="Transl_elong_P/YeiP_CS"/>
</dbReference>
<dbReference type="Gene3D" id="2.30.30.30">
    <property type="match status" value="1"/>
</dbReference>
<reference evidence="13" key="1">
    <citation type="submission" date="2017-02" db="EMBL/GenBank/DDBJ databases">
        <authorList>
            <person name="Varghese N."/>
            <person name="Submissions S."/>
        </authorList>
    </citation>
    <scope>NUCLEOTIDE SEQUENCE [LARGE SCALE GENOMIC DNA]</scope>
    <source>
        <strain evidence="13">ATCC 700200</strain>
    </source>
</reference>
<dbReference type="InterPro" id="IPR011768">
    <property type="entry name" value="Transl_elongation_fac_P"/>
</dbReference>
<dbReference type="Pfam" id="PF09285">
    <property type="entry name" value="Elong-fact-P_C"/>
    <property type="match status" value="1"/>
</dbReference>
<dbReference type="Gene3D" id="2.40.50.140">
    <property type="entry name" value="Nucleic acid-binding proteins"/>
    <property type="match status" value="2"/>
</dbReference>
<keyword evidence="4 7" id="KW-0963">Cytoplasm</keyword>
<evidence type="ECO:0000256" key="6">
    <source>
        <dbReference type="ARBA" id="ARBA00022917"/>
    </source>
</evidence>
<dbReference type="PANTHER" id="PTHR30053:SF14">
    <property type="entry name" value="TRANSLATION ELONGATION FACTOR KOW-LIKE DOMAIN-CONTAINING PROTEIN"/>
    <property type="match status" value="1"/>
</dbReference>
<dbReference type="SUPFAM" id="SSF50104">
    <property type="entry name" value="Translation proteins SH3-like domain"/>
    <property type="match status" value="1"/>
</dbReference>
<dbReference type="CDD" id="cd04470">
    <property type="entry name" value="S1_EF-P_repeat_1"/>
    <property type="match status" value="1"/>
</dbReference>
<dbReference type="InterPro" id="IPR015365">
    <property type="entry name" value="Elong-fact-P_C"/>
</dbReference>
<dbReference type="NCBIfam" id="TIGR00038">
    <property type="entry name" value="efp"/>
    <property type="match status" value="1"/>
</dbReference>
<keyword evidence="6 7" id="KW-0648">Protein biosynthesis</keyword>
<feature type="domain" description="Translation elongation factor P/YeiP central" evidence="11">
    <location>
        <begin position="69"/>
        <end position="123"/>
    </location>
</feature>
<dbReference type="Proteomes" id="UP000190774">
    <property type="component" value="Unassembled WGS sequence"/>
</dbReference>
<evidence type="ECO:0000256" key="9">
    <source>
        <dbReference type="RuleBase" id="RU004389"/>
    </source>
</evidence>
<comment type="pathway">
    <text evidence="2 7">Protein biosynthesis; polypeptide chain elongation.</text>
</comment>
<dbReference type="STRING" id="48467.SAMN02745166_02624"/>
<protein>
    <recommendedName>
        <fullName evidence="7 8">Elongation factor P</fullName>
        <shortName evidence="7">EF-P</shortName>
    </recommendedName>
</protein>
<evidence type="ECO:0000256" key="5">
    <source>
        <dbReference type="ARBA" id="ARBA00022768"/>
    </source>
</evidence>
<dbReference type="NCBIfam" id="NF001810">
    <property type="entry name" value="PRK00529.1"/>
    <property type="match status" value="1"/>
</dbReference>
<dbReference type="SUPFAM" id="SSF50249">
    <property type="entry name" value="Nucleic acid-binding proteins"/>
    <property type="match status" value="2"/>
</dbReference>
<dbReference type="InterPro" id="IPR020599">
    <property type="entry name" value="Transl_elong_fac_P/YeiP"/>
</dbReference>
<dbReference type="Pfam" id="PF08207">
    <property type="entry name" value="EFP_N"/>
    <property type="match status" value="1"/>
</dbReference>
<proteinExistence type="inferred from homology"/>
<keyword evidence="5 7" id="KW-0251">Elongation factor</keyword>
<accession>A0A1T4Y7S1</accession>
<dbReference type="FunFam" id="2.40.50.140:FF:000009">
    <property type="entry name" value="Elongation factor P"/>
    <property type="match status" value="1"/>
</dbReference>
<evidence type="ECO:0000256" key="4">
    <source>
        <dbReference type="ARBA" id="ARBA00022490"/>
    </source>
</evidence>
<comment type="function">
    <text evidence="7">Involved in peptide bond synthesis. Stimulates efficient translation and peptide-bond synthesis on native or reconstituted 70S ribosomes in vitro. Probably functions indirectly by altering the affinity of the ribosome for aminoacyl-tRNA, thus increasing their reactivity as acceptors for peptidyl transferase.</text>
</comment>
<dbReference type="Pfam" id="PF01132">
    <property type="entry name" value="EFP"/>
    <property type="match status" value="1"/>
</dbReference>
<dbReference type="GO" id="GO:0003746">
    <property type="term" value="F:translation elongation factor activity"/>
    <property type="evidence" value="ECO:0007669"/>
    <property type="project" value="UniProtKB-UniRule"/>
</dbReference>